<organism evidence="1 2">
    <name type="scientific">Paenibacillus hexagrammi</name>
    <dbReference type="NCBI Taxonomy" id="2908839"/>
    <lineage>
        <taxon>Bacteria</taxon>
        <taxon>Bacillati</taxon>
        <taxon>Bacillota</taxon>
        <taxon>Bacilli</taxon>
        <taxon>Bacillales</taxon>
        <taxon>Paenibacillaceae</taxon>
        <taxon>Paenibacillus</taxon>
    </lineage>
</organism>
<proteinExistence type="predicted"/>
<dbReference type="Proteomes" id="UP001649230">
    <property type="component" value="Chromosome"/>
</dbReference>
<reference evidence="1 2" key="1">
    <citation type="journal article" date="2024" name="Int. J. Syst. Evol. Microbiol.">
        <title>Paenibacillus hexagrammi sp. nov., a novel bacterium isolated from the gut content of Hexagrammos agrammus.</title>
        <authorList>
            <person name="Jung H.K."/>
            <person name="Kim D.G."/>
            <person name="Zin H."/>
            <person name="Park J."/>
            <person name="Jung H."/>
            <person name="Kim Y.O."/>
            <person name="Kong H.J."/>
            <person name="Kim J.W."/>
            <person name="Kim Y.S."/>
        </authorList>
    </citation>
    <scope>NUCLEOTIDE SEQUENCE [LARGE SCALE GENOMIC DNA]</scope>
    <source>
        <strain evidence="1 2">YPD9-1</strain>
    </source>
</reference>
<evidence type="ECO:0000313" key="1">
    <source>
        <dbReference type="EMBL" id="UJF32095.1"/>
    </source>
</evidence>
<dbReference type="EMBL" id="CP090978">
    <property type="protein sequence ID" value="UJF32095.1"/>
    <property type="molecule type" value="Genomic_DNA"/>
</dbReference>
<dbReference type="SUPFAM" id="SSF56112">
    <property type="entry name" value="Protein kinase-like (PK-like)"/>
    <property type="match status" value="1"/>
</dbReference>
<name>A0ABY3SG83_9BACL</name>
<dbReference type="RefSeq" id="WP_235118440.1">
    <property type="nucleotide sequence ID" value="NZ_CP090978.1"/>
</dbReference>
<dbReference type="Gene3D" id="1.10.510.10">
    <property type="entry name" value="Transferase(Phosphotransferase) domain 1"/>
    <property type="match status" value="1"/>
</dbReference>
<keyword evidence="2" id="KW-1185">Reference proteome</keyword>
<accession>A0ABY3SG83</accession>
<dbReference type="InterPro" id="IPR011009">
    <property type="entry name" value="Kinase-like_dom_sf"/>
</dbReference>
<protein>
    <submittedName>
        <fullName evidence="1">AarF/UbiB family protein</fullName>
    </submittedName>
</protein>
<gene>
    <name evidence="1" type="ORF">L0M14_20505</name>
</gene>
<evidence type="ECO:0000313" key="2">
    <source>
        <dbReference type="Proteomes" id="UP001649230"/>
    </source>
</evidence>
<sequence>MKEYTSITLSKGKPLIVHNPTTYKQIGQGAQGAVFQLSSKRCVKIYMSEKHCKQERKVLKAAKSLKSPYFPKLYAAGKKYVEMEFIDGVPILDFLKDKKKVPAWLAKEFIAMITHMKKLNFTRLDASPRHVLITKEKRIVVIDHVNSYRTLTPYPEKILNGLAAIGLREQFLHKVKALDSGLYESWSVQSANA</sequence>